<sequence length="134" mass="13830">MALNTTRGTERTLGQLVSDATTDLQNIVKGEIDLAKVEIKADAQKAGKGGGMLAAAGVLALFMLGFLLTSLAYGLSNIFGWNPWAGFLIVAGILAVVAAVLALIGIKALKKIKGKPEKTIENAQATVAAIKPAK</sequence>
<proteinExistence type="predicted"/>
<reference evidence="1 2" key="1">
    <citation type="submission" date="2014-07" db="EMBL/GenBank/DDBJ databases">
        <title>Genome Sequencing of Dermacoccus nishinomiyaensis.</title>
        <authorList>
            <person name="Hong K.W."/>
            <person name="Chan K.G."/>
        </authorList>
    </citation>
    <scope>NUCLEOTIDE SEQUENCE [LARGE SCALE GENOMIC DNA]</scope>
    <source>
        <strain evidence="1 2">M25</strain>
    </source>
</reference>
<keyword evidence="2" id="KW-1185">Reference proteome</keyword>
<dbReference type="STRING" id="1274.HX89_12795"/>
<dbReference type="EMBL" id="CP008889">
    <property type="protein sequence ID" value="AIF41661.1"/>
    <property type="molecule type" value="Genomic_DNA"/>
</dbReference>
<organism evidence="1 2">
    <name type="scientific">Dermacoccus nishinomiyaensis</name>
    <dbReference type="NCBI Taxonomy" id="1274"/>
    <lineage>
        <taxon>Bacteria</taxon>
        <taxon>Bacillati</taxon>
        <taxon>Actinomycetota</taxon>
        <taxon>Actinomycetes</taxon>
        <taxon>Micrococcales</taxon>
        <taxon>Dermacoccaceae</taxon>
        <taxon>Dermacoccus</taxon>
    </lineage>
</organism>
<dbReference type="Proteomes" id="UP000027986">
    <property type="component" value="Chromosome"/>
</dbReference>
<name>A0A075JHM8_9MICO</name>
<evidence type="ECO:0000313" key="1">
    <source>
        <dbReference type="EMBL" id="AIF41661.1"/>
    </source>
</evidence>
<dbReference type="KEGG" id="dni:HX89_12795"/>
<dbReference type="OrthoDB" id="3828498at2"/>
<dbReference type="InterPro" id="IPR009937">
    <property type="entry name" value="Phage_holin_3_6"/>
</dbReference>
<accession>A0A075JHM8</accession>
<dbReference type="eggNOG" id="ENOG50332VJ">
    <property type="taxonomic scope" value="Bacteria"/>
</dbReference>
<dbReference type="HOGENOM" id="CLU_106273_2_2_11"/>
<protein>
    <submittedName>
        <fullName evidence="1">Uncharacterized protein</fullName>
    </submittedName>
</protein>
<evidence type="ECO:0000313" key="2">
    <source>
        <dbReference type="Proteomes" id="UP000027986"/>
    </source>
</evidence>
<dbReference type="GeneID" id="41841933"/>
<dbReference type="Pfam" id="PF07332">
    <property type="entry name" value="Phage_holin_3_6"/>
    <property type="match status" value="1"/>
</dbReference>
<gene>
    <name evidence="1" type="ORF">HX89_12795</name>
</gene>
<dbReference type="RefSeq" id="WP_006943992.1">
    <property type="nucleotide sequence ID" value="NZ_CAKZHM010000180.1"/>
</dbReference>
<dbReference type="AlphaFoldDB" id="A0A075JHM8"/>